<evidence type="ECO:0000313" key="5">
    <source>
        <dbReference type="Proteomes" id="UP000747074"/>
    </source>
</evidence>
<dbReference type="CDD" id="cd00761">
    <property type="entry name" value="Glyco_tranf_GTA_type"/>
    <property type="match status" value="1"/>
</dbReference>
<dbReference type="PANTHER" id="PTHR22916:SF51">
    <property type="entry name" value="GLYCOSYLTRANSFERASE EPSH-RELATED"/>
    <property type="match status" value="1"/>
</dbReference>
<evidence type="ECO:0000256" key="1">
    <source>
        <dbReference type="ARBA" id="ARBA00022676"/>
    </source>
</evidence>
<dbReference type="AlphaFoldDB" id="A0A921IAB8"/>
<dbReference type="EMBL" id="DYVL01000218">
    <property type="protein sequence ID" value="HJG14205.1"/>
    <property type="molecule type" value="Genomic_DNA"/>
</dbReference>
<keyword evidence="2" id="KW-0808">Transferase</keyword>
<keyword evidence="1" id="KW-0328">Glycosyltransferase</keyword>
<gene>
    <name evidence="4" type="ORF">K8V07_20055</name>
</gene>
<dbReference type="Pfam" id="PF00535">
    <property type="entry name" value="Glycos_transf_2"/>
    <property type="match status" value="1"/>
</dbReference>
<dbReference type="PANTHER" id="PTHR22916">
    <property type="entry name" value="GLYCOSYLTRANSFERASE"/>
    <property type="match status" value="1"/>
</dbReference>
<organism evidence="4 5">
    <name type="scientific">Bacteroides xylanisolvens</name>
    <dbReference type="NCBI Taxonomy" id="371601"/>
    <lineage>
        <taxon>Bacteria</taxon>
        <taxon>Pseudomonadati</taxon>
        <taxon>Bacteroidota</taxon>
        <taxon>Bacteroidia</taxon>
        <taxon>Bacteroidales</taxon>
        <taxon>Bacteroidaceae</taxon>
        <taxon>Bacteroides</taxon>
    </lineage>
</organism>
<name>A0A921IAB8_9BACE</name>
<proteinExistence type="predicted"/>
<sequence length="356" mass="41661">MEKEKIKYSIIVPVYNAQRYIERCINSVFLQTETNWELILIDDGSKDGSGEICQRFAALDTRVKYLYQENKGVSAARNKGLDIACGEWITFMDSDDWVEPFHLATFNKQVEKNVDLCINSFIIDLYYGVRTFNYLDSVSKNKNESLDLFLGPLKAHSQFLWIKAFKSSIINKYGLRFDVSVSLGEDNIFILSYLLYVKTLSSTSIATYHYDQIDENQNSLGRKKRPVKDALHQIKQNTTAIYSIYEQTGRESLLHYSSDYYYTRVFERILVQNKRKIGGGFFYKPALTGDFRSFIKDLRIEYVQDRLIRFYWLSFDKPINAFVLFNYYIIRKCLTLKTIRCVVAAKHVVKRALRHA</sequence>
<reference evidence="4" key="1">
    <citation type="journal article" date="2021" name="PeerJ">
        <title>Extensive microbial diversity within the chicken gut microbiome revealed by metagenomics and culture.</title>
        <authorList>
            <person name="Gilroy R."/>
            <person name="Ravi A."/>
            <person name="Getino M."/>
            <person name="Pursley I."/>
            <person name="Horton D.L."/>
            <person name="Alikhan N.F."/>
            <person name="Baker D."/>
            <person name="Gharbi K."/>
            <person name="Hall N."/>
            <person name="Watson M."/>
            <person name="Adriaenssens E.M."/>
            <person name="Foster-Nyarko E."/>
            <person name="Jarju S."/>
            <person name="Secka A."/>
            <person name="Antonio M."/>
            <person name="Oren A."/>
            <person name="Chaudhuri R.R."/>
            <person name="La Ragione R."/>
            <person name="Hildebrand F."/>
            <person name="Pallen M.J."/>
        </authorList>
    </citation>
    <scope>NUCLEOTIDE SEQUENCE</scope>
    <source>
        <strain evidence="4">CHK154-13316</strain>
    </source>
</reference>
<dbReference type="RefSeq" id="WP_217742829.1">
    <property type="nucleotide sequence ID" value="NZ_JABFIB010000001.1"/>
</dbReference>
<dbReference type="GO" id="GO:0016758">
    <property type="term" value="F:hexosyltransferase activity"/>
    <property type="evidence" value="ECO:0007669"/>
    <property type="project" value="UniProtKB-ARBA"/>
</dbReference>
<dbReference type="Proteomes" id="UP000747074">
    <property type="component" value="Unassembled WGS sequence"/>
</dbReference>
<comment type="caution">
    <text evidence="4">The sequence shown here is derived from an EMBL/GenBank/DDBJ whole genome shotgun (WGS) entry which is preliminary data.</text>
</comment>
<protein>
    <submittedName>
        <fullName evidence="4">Glycosyltransferase family 2 protein</fullName>
    </submittedName>
</protein>
<evidence type="ECO:0000313" key="4">
    <source>
        <dbReference type="EMBL" id="HJG14205.1"/>
    </source>
</evidence>
<evidence type="ECO:0000259" key="3">
    <source>
        <dbReference type="Pfam" id="PF00535"/>
    </source>
</evidence>
<evidence type="ECO:0000256" key="2">
    <source>
        <dbReference type="ARBA" id="ARBA00022679"/>
    </source>
</evidence>
<accession>A0A921IAB8</accession>
<dbReference type="InterPro" id="IPR001173">
    <property type="entry name" value="Glyco_trans_2-like"/>
</dbReference>
<reference evidence="4" key="2">
    <citation type="submission" date="2021-09" db="EMBL/GenBank/DDBJ databases">
        <authorList>
            <person name="Gilroy R."/>
        </authorList>
    </citation>
    <scope>NUCLEOTIDE SEQUENCE</scope>
    <source>
        <strain evidence="4">CHK154-13316</strain>
    </source>
</reference>
<feature type="domain" description="Glycosyltransferase 2-like" evidence="3">
    <location>
        <begin position="9"/>
        <end position="120"/>
    </location>
</feature>